<keyword evidence="1" id="KW-1133">Transmembrane helix</keyword>
<evidence type="ECO:0000313" key="2">
    <source>
        <dbReference type="EMBL" id="DAE26532.1"/>
    </source>
</evidence>
<evidence type="ECO:0000256" key="1">
    <source>
        <dbReference type="SAM" id="Phobius"/>
    </source>
</evidence>
<proteinExistence type="predicted"/>
<sequence length="29" mass="3551">MYLVRTLTFQFSFFMSFAFLSYLCCNEKI</sequence>
<protein>
    <submittedName>
        <fullName evidence="2">Uncharacterized protein</fullName>
    </submittedName>
</protein>
<organism evidence="2">
    <name type="scientific">Myoviridae sp. ctaOv25</name>
    <dbReference type="NCBI Taxonomy" id="2827290"/>
    <lineage>
        <taxon>Viruses</taxon>
        <taxon>Duplodnaviria</taxon>
        <taxon>Heunggongvirae</taxon>
        <taxon>Uroviricota</taxon>
        <taxon>Caudoviricetes</taxon>
    </lineage>
</organism>
<feature type="transmembrane region" description="Helical" evidence="1">
    <location>
        <begin position="6"/>
        <end position="25"/>
    </location>
</feature>
<name>A0A8S5R6B3_9CAUD</name>
<keyword evidence="1" id="KW-0472">Membrane</keyword>
<accession>A0A8S5R6B3</accession>
<dbReference type="EMBL" id="BK015820">
    <property type="protein sequence ID" value="DAE26532.1"/>
    <property type="molecule type" value="Genomic_DNA"/>
</dbReference>
<keyword evidence="1" id="KW-0812">Transmembrane</keyword>
<reference evidence="2" key="1">
    <citation type="journal article" date="2021" name="Proc. Natl. Acad. Sci. U.S.A.">
        <title>A Catalog of Tens of Thousands of Viruses from Human Metagenomes Reveals Hidden Associations with Chronic Diseases.</title>
        <authorList>
            <person name="Tisza M.J."/>
            <person name="Buck C.B."/>
        </authorList>
    </citation>
    <scope>NUCLEOTIDE SEQUENCE</scope>
    <source>
        <strain evidence="2">CtaOv25</strain>
    </source>
</reference>